<dbReference type="PATRIC" id="fig|1581420.6.peg.580"/>
<dbReference type="OrthoDB" id="9792323at2"/>
<gene>
    <name evidence="2" type="ORF">AAW00_02880</name>
</gene>
<evidence type="ECO:0000313" key="2">
    <source>
        <dbReference type="EMBL" id="KLE35398.1"/>
    </source>
</evidence>
<dbReference type="PANTHER" id="PTHR33993">
    <property type="entry name" value="GLYOXALASE-RELATED"/>
    <property type="match status" value="1"/>
</dbReference>
<dbReference type="SUPFAM" id="SSF54593">
    <property type="entry name" value="Glyoxalase/Bleomycin resistance protein/Dihydroxybiphenyl dioxygenase"/>
    <property type="match status" value="1"/>
</dbReference>
<evidence type="ECO:0000259" key="1">
    <source>
        <dbReference type="PROSITE" id="PS51819"/>
    </source>
</evidence>
<sequence length="114" mass="12607">MAVLGYRELPVEKVAEEVAFYEKTFGWRFTAYGPDYAAHEDAPCQLALNDSADSQQSRAILPVIRVEDIVTARDRVSDAGGTILADIYDYPGGRRFHFTDSAGLELACYEPVEG</sequence>
<keyword evidence="3" id="KW-1185">Reference proteome</keyword>
<organism evidence="2 3">
    <name type="scientific">Aurantiacibacter luteus</name>
    <dbReference type="NCBI Taxonomy" id="1581420"/>
    <lineage>
        <taxon>Bacteria</taxon>
        <taxon>Pseudomonadati</taxon>
        <taxon>Pseudomonadota</taxon>
        <taxon>Alphaproteobacteria</taxon>
        <taxon>Sphingomonadales</taxon>
        <taxon>Erythrobacteraceae</taxon>
        <taxon>Aurantiacibacter</taxon>
    </lineage>
</organism>
<dbReference type="InterPro" id="IPR029068">
    <property type="entry name" value="Glyas_Bleomycin-R_OHBP_Dase"/>
</dbReference>
<dbReference type="PANTHER" id="PTHR33993:SF1">
    <property type="entry name" value="GLYOXALASE FAMILY PROTEIN"/>
    <property type="match status" value="1"/>
</dbReference>
<name>A0A0G9N1H3_9SPHN</name>
<dbReference type="Proteomes" id="UP000053464">
    <property type="component" value="Unassembled WGS sequence"/>
</dbReference>
<reference evidence="2 3" key="1">
    <citation type="submission" date="2015-04" db="EMBL/GenBank/DDBJ databases">
        <title>The draft genome sequence of Erythrobacter luteus KA37.</title>
        <authorList>
            <person name="Zhuang L."/>
            <person name="Liu Y."/>
            <person name="Shao Z."/>
        </authorList>
    </citation>
    <scope>NUCLEOTIDE SEQUENCE [LARGE SCALE GENOMIC DNA]</scope>
    <source>
        <strain evidence="2 3">KA37</strain>
    </source>
</reference>
<proteinExistence type="predicted"/>
<feature type="domain" description="VOC" evidence="1">
    <location>
        <begin position="3"/>
        <end position="111"/>
    </location>
</feature>
<dbReference type="InterPro" id="IPR004360">
    <property type="entry name" value="Glyas_Fos-R_dOase_dom"/>
</dbReference>
<dbReference type="AlphaFoldDB" id="A0A0G9N1H3"/>
<dbReference type="STRING" id="1581420.AAW00_02880"/>
<accession>A0A0G9N1H3</accession>
<protein>
    <recommendedName>
        <fullName evidence="1">VOC domain-containing protein</fullName>
    </recommendedName>
</protein>
<dbReference type="PROSITE" id="PS51819">
    <property type="entry name" value="VOC"/>
    <property type="match status" value="1"/>
</dbReference>
<dbReference type="Pfam" id="PF00903">
    <property type="entry name" value="Glyoxalase"/>
    <property type="match status" value="1"/>
</dbReference>
<dbReference type="InterPro" id="IPR037523">
    <property type="entry name" value="VOC_core"/>
</dbReference>
<dbReference type="InterPro" id="IPR052164">
    <property type="entry name" value="Anthracycline_SecMetBiosynth"/>
</dbReference>
<comment type="caution">
    <text evidence="2">The sequence shown here is derived from an EMBL/GenBank/DDBJ whole genome shotgun (WGS) entry which is preliminary data.</text>
</comment>
<dbReference type="Gene3D" id="3.10.180.10">
    <property type="entry name" value="2,3-Dihydroxybiphenyl 1,2-Dioxygenase, domain 1"/>
    <property type="match status" value="1"/>
</dbReference>
<dbReference type="RefSeq" id="WP_047002799.1">
    <property type="nucleotide sequence ID" value="NZ_LBHB01000001.1"/>
</dbReference>
<evidence type="ECO:0000313" key="3">
    <source>
        <dbReference type="Proteomes" id="UP000053464"/>
    </source>
</evidence>
<dbReference type="EMBL" id="LBHB01000001">
    <property type="protein sequence ID" value="KLE35398.1"/>
    <property type="molecule type" value="Genomic_DNA"/>
</dbReference>